<name>Q316T1_OLEA2</name>
<keyword evidence="2" id="KW-1185">Reference proteome</keyword>
<gene>
    <name evidence="1" type="ordered locus">Dde_0264</name>
</gene>
<dbReference type="HOGENOM" id="CLU_075745_0_0_7"/>
<dbReference type="Proteomes" id="UP000002710">
    <property type="component" value="Chromosome"/>
</dbReference>
<evidence type="ECO:0000313" key="2">
    <source>
        <dbReference type="Proteomes" id="UP000002710"/>
    </source>
</evidence>
<dbReference type="STRING" id="207559.Dde_0264"/>
<proteinExistence type="predicted"/>
<dbReference type="RefSeq" id="WP_011366413.1">
    <property type="nucleotide sequence ID" value="NC_007519.1"/>
</dbReference>
<dbReference type="EMBL" id="CP000112">
    <property type="protein sequence ID" value="ABB37065.1"/>
    <property type="molecule type" value="Genomic_DNA"/>
</dbReference>
<reference evidence="1 2" key="1">
    <citation type="journal article" date="2011" name="J. Bacteriol.">
        <title>Complete genome sequence and updated annotation of Desulfovibrio alaskensis G20.</title>
        <authorList>
            <person name="Hauser L.J."/>
            <person name="Land M.L."/>
            <person name="Brown S.D."/>
            <person name="Larimer F."/>
            <person name="Keller K.L."/>
            <person name="Rapp-Giles B.J."/>
            <person name="Price M.N."/>
            <person name="Lin M."/>
            <person name="Bruce D.C."/>
            <person name="Detter J.C."/>
            <person name="Tapia R."/>
            <person name="Han C.S."/>
            <person name="Goodwin L.A."/>
            <person name="Cheng J.F."/>
            <person name="Pitluck S."/>
            <person name="Copeland A."/>
            <person name="Lucas S."/>
            <person name="Nolan M."/>
            <person name="Lapidus A.L."/>
            <person name="Palumbo A.V."/>
            <person name="Wall J.D."/>
        </authorList>
    </citation>
    <scope>NUCLEOTIDE SEQUENCE [LARGE SCALE GENOMIC DNA]</scope>
    <source>
        <strain evidence="2">ATCC BAA 1058 / DSM 17464 / G20</strain>
    </source>
</reference>
<accession>Q316T1</accession>
<organism evidence="1 2">
    <name type="scientific">Oleidesulfovibrio alaskensis (strain ATCC BAA-1058 / DSM 17464 / G20)</name>
    <name type="common">Desulfovibrio alaskensis</name>
    <dbReference type="NCBI Taxonomy" id="207559"/>
    <lineage>
        <taxon>Bacteria</taxon>
        <taxon>Pseudomonadati</taxon>
        <taxon>Thermodesulfobacteriota</taxon>
        <taxon>Desulfovibrionia</taxon>
        <taxon>Desulfovibrionales</taxon>
        <taxon>Desulfovibrionaceae</taxon>
        <taxon>Oleidesulfovibrio</taxon>
    </lineage>
</organism>
<dbReference type="AlphaFoldDB" id="Q316T1"/>
<dbReference type="KEGG" id="dde:Dde_0264"/>
<sequence length="295" mass="33078">MHQAPFEAPPSLPAWHARDDSGPDLVMGLAAGYHYGDVRPFVRSLEETGFSGHCVLFVSPTTRGLQEIAAHGVRLIPFERAAPCTHLPYNALRYTLYRDYLASASCRYRRILITDVRDVVFQHNPFDFRWAAGINVTLEDRRMSIGRCPYMTRWITGHLGDDALRSLHAQPISCSGTTAGCHSGMTAYLQLMLDRLLPFVPANGMVGYDQGVHNFLLHSGILARIMPVTVHDNTGPVLTLGYVEGTPPHDEQGHVAPLPHAERPPYIVHQYDRKPELFRALRARYAPPRKHRSGR</sequence>
<protein>
    <submittedName>
        <fullName evidence="1">Uncharacterized protein</fullName>
    </submittedName>
</protein>
<dbReference type="eggNOG" id="ENOG50330D7">
    <property type="taxonomic scope" value="Bacteria"/>
</dbReference>
<evidence type="ECO:0000313" key="1">
    <source>
        <dbReference type="EMBL" id="ABB37065.1"/>
    </source>
</evidence>